<dbReference type="AlphaFoldDB" id="A0AAX6MFF2"/>
<protein>
    <submittedName>
        <fullName evidence="1">Uncharacterized protein</fullName>
    </submittedName>
</protein>
<name>A0AAX6MFF2_9PEZI</name>
<evidence type="ECO:0000313" key="1">
    <source>
        <dbReference type="EMBL" id="KAK6951176.1"/>
    </source>
</evidence>
<gene>
    <name evidence="1" type="ORF">Daesc_007707</name>
</gene>
<sequence>MAHFLLHDTANNETTSCTTPYLQDPDNPMWNNCEGDQEAVSPKTIFKYTAATSEVEINQLWICEVENKTHPLSYFSSAKTKLAGLLDCVDDPTQTKCVVSDEKISSFDGDYVTPVWNSDTVDIIPPSEKEVLGTPWNETPCIGTSFSYPNWDVQNVTHEKGDDGAILSFRLNNHANNQSVVCTAKGGGWTICDGNSTEVRFTEETSELSVNQTVTFRAIGTAPIDIESNKSTYIKGSLTEPIELSPNVAPEGVNHPGCLETSEEPTWIVTSWLWNEIWRGSYSTGNLTATFHNPSTGFNLTCTGDGEELNRDGRYGHDRWWGCALARSPFDDYRITSSIKLNPPHGRLLHKPALPAKFRAVGDVDTSLDCSWNNDTSTDVFVKTCRQTDLPLTVRGTLAERLELAPDAFFELPPEGYSCTIASVLSTQWRTGFTSDSLYTTPALASSFKTNVRFDIQFVAIDGYQFVEYSGLETTPYLPTSDPSRWYECKDYANGIQSSDAWARQSLECKWQLDLATGYVAINHTWFCDDKDPENPIIFTGSGSRFYDTSCYVYRRDEEITCNVVGLNPPPVLPTYLSWKKVPAAELRA</sequence>
<dbReference type="EMBL" id="JBANMG010000007">
    <property type="protein sequence ID" value="KAK6951176.1"/>
    <property type="molecule type" value="Genomic_DNA"/>
</dbReference>
<keyword evidence="2" id="KW-1185">Reference proteome</keyword>
<evidence type="ECO:0000313" key="2">
    <source>
        <dbReference type="Proteomes" id="UP001369815"/>
    </source>
</evidence>
<accession>A0AAX6MFF2</accession>
<dbReference type="Proteomes" id="UP001369815">
    <property type="component" value="Unassembled WGS sequence"/>
</dbReference>
<comment type="caution">
    <text evidence="1">The sequence shown here is derived from an EMBL/GenBank/DDBJ whole genome shotgun (WGS) entry which is preliminary data.</text>
</comment>
<organism evidence="1 2">
    <name type="scientific">Daldinia eschscholtzii</name>
    <dbReference type="NCBI Taxonomy" id="292717"/>
    <lineage>
        <taxon>Eukaryota</taxon>
        <taxon>Fungi</taxon>
        <taxon>Dikarya</taxon>
        <taxon>Ascomycota</taxon>
        <taxon>Pezizomycotina</taxon>
        <taxon>Sordariomycetes</taxon>
        <taxon>Xylariomycetidae</taxon>
        <taxon>Xylariales</taxon>
        <taxon>Hypoxylaceae</taxon>
        <taxon>Daldinia</taxon>
    </lineage>
</organism>
<proteinExistence type="predicted"/>
<reference evidence="1 2" key="1">
    <citation type="journal article" date="2024" name="Front Chem Biol">
        <title>Unveiling the potential of Daldinia eschscholtzii MFLUCC 19-0629 through bioactivity and bioinformatics studies for enhanced sustainable agriculture production.</title>
        <authorList>
            <person name="Brooks S."/>
            <person name="Weaver J.A."/>
            <person name="Klomchit A."/>
            <person name="Alharthi S.A."/>
            <person name="Onlamun T."/>
            <person name="Nurani R."/>
            <person name="Vong T.K."/>
            <person name="Alberti F."/>
            <person name="Greco C."/>
        </authorList>
    </citation>
    <scope>NUCLEOTIDE SEQUENCE [LARGE SCALE GENOMIC DNA]</scope>
    <source>
        <strain evidence="1">MFLUCC 19-0629</strain>
    </source>
</reference>